<keyword evidence="3" id="KW-1185">Reference proteome</keyword>
<dbReference type="EMBL" id="JACHMI010000001">
    <property type="protein sequence ID" value="MBB6547046.1"/>
    <property type="molecule type" value="Genomic_DNA"/>
</dbReference>
<comment type="caution">
    <text evidence="2">The sequence shown here is derived from an EMBL/GenBank/DDBJ whole genome shotgun (WGS) entry which is preliminary data.</text>
</comment>
<reference evidence="2 3" key="1">
    <citation type="submission" date="2020-08" db="EMBL/GenBank/DDBJ databases">
        <title>Sequencing the genomes of 1000 actinobacteria strains.</title>
        <authorList>
            <person name="Klenk H.-P."/>
        </authorList>
    </citation>
    <scope>NUCLEOTIDE SEQUENCE [LARGE SCALE GENOMIC DNA]</scope>
    <source>
        <strain evidence="2 3">DSM 43768</strain>
    </source>
</reference>
<feature type="transmembrane region" description="Helical" evidence="1">
    <location>
        <begin position="46"/>
        <end position="62"/>
    </location>
</feature>
<evidence type="ECO:0000313" key="3">
    <source>
        <dbReference type="Proteomes" id="UP000565579"/>
    </source>
</evidence>
<keyword evidence="1" id="KW-0472">Membrane</keyword>
<name>A0A7X0NP76_9ACTN</name>
<sequence>MACVIDISRRRRHLKALFGLLSITFGCLLAWLSIHNRMLPVESWAAVTWPWTLLTLATVNFARSALKAGSLIGPGLLASTACGALVTGVGVSRSPLTIVVLACAAILTGVVLIRSSRSRSQAGWTRVMTTGRVRAPVAVGQHTPHPRLTLRAIAGEVRADFGGSNLDGSLAVWVTAISGHVHLTVPRTWPVVVRSAGIALTRVTDTHNPRDTHAEDAHSLGLHLLGLCAAITLVRA</sequence>
<protein>
    <submittedName>
        <fullName evidence="2">Uncharacterized protein</fullName>
    </submittedName>
</protein>
<gene>
    <name evidence="2" type="ORF">HD593_001841</name>
</gene>
<evidence type="ECO:0000313" key="2">
    <source>
        <dbReference type="EMBL" id="MBB6547046.1"/>
    </source>
</evidence>
<organism evidence="2 3">
    <name type="scientific">Nonomuraea rubra</name>
    <dbReference type="NCBI Taxonomy" id="46180"/>
    <lineage>
        <taxon>Bacteria</taxon>
        <taxon>Bacillati</taxon>
        <taxon>Actinomycetota</taxon>
        <taxon>Actinomycetes</taxon>
        <taxon>Streptosporangiales</taxon>
        <taxon>Streptosporangiaceae</taxon>
        <taxon>Nonomuraea</taxon>
    </lineage>
</organism>
<evidence type="ECO:0000256" key="1">
    <source>
        <dbReference type="SAM" id="Phobius"/>
    </source>
</evidence>
<dbReference type="Proteomes" id="UP000565579">
    <property type="component" value="Unassembled WGS sequence"/>
</dbReference>
<feature type="transmembrane region" description="Helical" evidence="1">
    <location>
        <begin position="96"/>
        <end position="113"/>
    </location>
</feature>
<feature type="transmembrane region" description="Helical" evidence="1">
    <location>
        <begin position="16"/>
        <end position="34"/>
    </location>
</feature>
<dbReference type="AlphaFoldDB" id="A0A7X0NP76"/>
<accession>A0A7X0NP76</accession>
<proteinExistence type="predicted"/>
<keyword evidence="1" id="KW-1133">Transmembrane helix</keyword>
<keyword evidence="1" id="KW-0812">Transmembrane</keyword>
<feature type="transmembrane region" description="Helical" evidence="1">
    <location>
        <begin position="69"/>
        <end position="90"/>
    </location>
</feature>